<dbReference type="Ensembl" id="ENSCSAVT00000018623.1">
    <property type="protein sequence ID" value="ENSCSAVP00000018423.1"/>
    <property type="gene ID" value="ENSCSAVG00000010815.1"/>
</dbReference>
<reference evidence="2" key="3">
    <citation type="submission" date="2025-09" db="UniProtKB">
        <authorList>
            <consortium name="Ensembl"/>
        </authorList>
    </citation>
    <scope>IDENTIFICATION</scope>
</reference>
<dbReference type="OMA" id="HHQVLYE"/>
<dbReference type="GeneTree" id="ENSGT00530000069225"/>
<proteinExistence type="predicted"/>
<evidence type="ECO:0000313" key="2">
    <source>
        <dbReference type="Ensembl" id="ENSCSAVP00000018423.1"/>
    </source>
</evidence>
<reference evidence="3" key="1">
    <citation type="submission" date="2003-08" db="EMBL/GenBank/DDBJ databases">
        <authorList>
            <person name="Birren B."/>
            <person name="Nusbaum C."/>
            <person name="Abebe A."/>
            <person name="Abouelleil A."/>
            <person name="Adekoya E."/>
            <person name="Ait-zahra M."/>
            <person name="Allen N."/>
            <person name="Allen T."/>
            <person name="An P."/>
            <person name="Anderson M."/>
            <person name="Anderson S."/>
            <person name="Arachchi H."/>
            <person name="Armbruster J."/>
            <person name="Bachantsang P."/>
            <person name="Baldwin J."/>
            <person name="Barry A."/>
            <person name="Bayul T."/>
            <person name="Blitshsteyn B."/>
            <person name="Bloom T."/>
            <person name="Blye J."/>
            <person name="Boguslavskiy L."/>
            <person name="Borowsky M."/>
            <person name="Boukhgalter B."/>
            <person name="Brunache A."/>
            <person name="Butler J."/>
            <person name="Calixte N."/>
            <person name="Calvo S."/>
            <person name="Camarata J."/>
            <person name="Campo K."/>
            <person name="Chang J."/>
            <person name="Cheshatsang Y."/>
            <person name="Citroen M."/>
            <person name="Collymore A."/>
            <person name="Considine T."/>
            <person name="Cook A."/>
            <person name="Cooke P."/>
            <person name="Corum B."/>
            <person name="Cuomo C."/>
            <person name="David R."/>
            <person name="Dawoe T."/>
            <person name="Degray S."/>
            <person name="Dodge S."/>
            <person name="Dooley K."/>
            <person name="Dorje P."/>
            <person name="Dorjee K."/>
            <person name="Dorris L."/>
            <person name="Duffey N."/>
            <person name="Dupes A."/>
            <person name="Elkins T."/>
            <person name="Engels R."/>
            <person name="Erickson J."/>
            <person name="Farina A."/>
            <person name="Faro S."/>
            <person name="Ferreira P."/>
            <person name="Fischer H."/>
            <person name="Fitzgerald M."/>
            <person name="Foley K."/>
            <person name="Gage D."/>
            <person name="Galagan J."/>
            <person name="Gearin G."/>
            <person name="Gnerre S."/>
            <person name="Gnirke A."/>
            <person name="Goyette A."/>
            <person name="Graham J."/>
            <person name="Grandbois E."/>
            <person name="Gyaltsen K."/>
            <person name="Hafez N."/>
            <person name="Hagopian D."/>
            <person name="Hagos B."/>
            <person name="Hall J."/>
            <person name="Hatcher B."/>
            <person name="Heller A."/>
            <person name="Higgins H."/>
            <person name="Honan T."/>
            <person name="Horn A."/>
            <person name="Houde N."/>
            <person name="Hughes L."/>
            <person name="Hulme W."/>
            <person name="Husby E."/>
            <person name="Iliev I."/>
            <person name="Jaffe D."/>
            <person name="Jones C."/>
            <person name="Kamal M."/>
            <person name="Kamat A."/>
            <person name="Kamvysselis M."/>
            <person name="Karlsson E."/>
            <person name="Kells C."/>
            <person name="Kieu A."/>
            <person name="Kisner P."/>
            <person name="Kodira C."/>
            <person name="Kulbokas E."/>
            <person name="Labutti K."/>
            <person name="Lama D."/>
            <person name="Landers T."/>
            <person name="Leger J."/>
            <person name="Levine S."/>
            <person name="Lewis D."/>
            <person name="Lewis T."/>
            <person name="Lindblad-toh K."/>
            <person name="Liu X."/>
            <person name="Lokyitsang T."/>
            <person name="Lokyitsang Y."/>
            <person name="Lucien O."/>
            <person name="Lui A."/>
            <person name="Ma L.J."/>
            <person name="Mabbitt R."/>
            <person name="Macdonald J."/>
            <person name="Maclean C."/>
            <person name="Major J."/>
            <person name="Manning J."/>
            <person name="Marabella R."/>
            <person name="Maru K."/>
            <person name="Matthews C."/>
            <person name="Mauceli E."/>
            <person name="Mccarthy M."/>
            <person name="Mcdonough S."/>
            <person name="Mcghee T."/>
            <person name="Meldrim J."/>
            <person name="Meneus L."/>
            <person name="Mesirov J."/>
            <person name="Mihalev A."/>
            <person name="Mihova T."/>
            <person name="Mikkelsen T."/>
            <person name="Mlenga V."/>
            <person name="Moru K."/>
            <person name="Mozes J."/>
            <person name="Mulrain L."/>
            <person name="Munson G."/>
            <person name="Naylor J."/>
            <person name="Newes C."/>
            <person name="Nguyen C."/>
            <person name="Nguyen N."/>
            <person name="Nguyen T."/>
            <person name="Nicol R."/>
            <person name="Nielsen C."/>
            <person name="Nizzari M."/>
            <person name="Norbu C."/>
            <person name="Norbu N."/>
            <person name="O'donnell P."/>
            <person name="Okoawo O."/>
            <person name="O'leary S."/>
            <person name="Omotosho B."/>
            <person name="O'neill K."/>
            <person name="Osman S."/>
            <person name="Parker S."/>
            <person name="Perrin D."/>
            <person name="Phunkhang P."/>
            <person name="Piqani B."/>
            <person name="Purcell S."/>
            <person name="Rachupka T."/>
            <person name="Ramasamy U."/>
            <person name="Rameau R."/>
            <person name="Ray V."/>
            <person name="Raymond C."/>
            <person name="Retta R."/>
            <person name="Richardson S."/>
            <person name="Rise C."/>
            <person name="Rodriguez J."/>
            <person name="Rogers J."/>
            <person name="Rogov P."/>
            <person name="Rutman M."/>
            <person name="Schupbach R."/>
            <person name="Seaman C."/>
            <person name="Settipalli S."/>
            <person name="Sharpe T."/>
            <person name="Sheridan J."/>
            <person name="Sherpa N."/>
            <person name="Shi J."/>
            <person name="Smirnov S."/>
            <person name="Smith C."/>
            <person name="Sougnez C."/>
            <person name="Spencer B."/>
            <person name="Stalker J."/>
            <person name="Stange-thomann N."/>
            <person name="Stavropoulos S."/>
            <person name="Stetson K."/>
            <person name="Stone C."/>
            <person name="Stone S."/>
            <person name="Stubbs M."/>
            <person name="Talamas J."/>
            <person name="Tchuinga P."/>
            <person name="Tenzing P."/>
            <person name="Tesfaye S."/>
            <person name="Theodore J."/>
            <person name="Thoulutsang Y."/>
            <person name="Topham K."/>
            <person name="Towey S."/>
            <person name="Tsamla T."/>
            <person name="Tsomo N."/>
            <person name="Vallee D."/>
            <person name="Vassiliev H."/>
            <person name="Venkataraman V."/>
            <person name="Vinson J."/>
            <person name="Vo A."/>
            <person name="Wade C."/>
            <person name="Wang S."/>
            <person name="Wangchuk T."/>
            <person name="Wangdi T."/>
            <person name="Whittaker C."/>
            <person name="Wilkinson J."/>
            <person name="Wu Y."/>
            <person name="Wyman D."/>
            <person name="Yadav S."/>
            <person name="Yang S."/>
            <person name="Yang X."/>
            <person name="Yeager S."/>
            <person name="Yee E."/>
            <person name="Young G."/>
            <person name="Zainoun J."/>
            <person name="Zembeck L."/>
            <person name="Zimmer A."/>
            <person name="Zody M."/>
            <person name="Lander E."/>
        </authorList>
    </citation>
    <scope>NUCLEOTIDE SEQUENCE [LARGE SCALE GENOMIC DNA]</scope>
</reference>
<dbReference type="HOGENOM" id="CLU_126315_0_0_1"/>
<dbReference type="AlphaFoldDB" id="H2ZLF7"/>
<evidence type="ECO:0000313" key="3">
    <source>
        <dbReference type="Proteomes" id="UP000007875"/>
    </source>
</evidence>
<evidence type="ECO:0000256" key="1">
    <source>
        <dbReference type="SAM" id="MobiDB-lite"/>
    </source>
</evidence>
<sequence length="134" mass="15390">MHGLKSSLKGGRRKSMLVVNTPMSQVKHVMVRRISEPSISEDADERTSEISFHQEINEVEEVEEQIPQHHQVLYELLGADKAESILNPKMEEPAKRKEEQTESKHRKRLPAVETGLGAEALWKILKQESDRKLE</sequence>
<keyword evidence="3" id="KW-1185">Reference proteome</keyword>
<dbReference type="InParanoid" id="H2ZLF7"/>
<accession>H2ZLF7</accession>
<reference evidence="2" key="2">
    <citation type="submission" date="2025-08" db="UniProtKB">
        <authorList>
            <consortium name="Ensembl"/>
        </authorList>
    </citation>
    <scope>IDENTIFICATION</scope>
</reference>
<feature type="region of interest" description="Disordered" evidence="1">
    <location>
        <begin position="86"/>
        <end position="112"/>
    </location>
</feature>
<organism evidence="2 3">
    <name type="scientific">Ciona savignyi</name>
    <name type="common">Pacific transparent sea squirt</name>
    <dbReference type="NCBI Taxonomy" id="51511"/>
    <lineage>
        <taxon>Eukaryota</taxon>
        <taxon>Metazoa</taxon>
        <taxon>Chordata</taxon>
        <taxon>Tunicata</taxon>
        <taxon>Ascidiacea</taxon>
        <taxon>Phlebobranchia</taxon>
        <taxon>Cionidae</taxon>
        <taxon>Ciona</taxon>
    </lineage>
</organism>
<dbReference type="eggNOG" id="ENOG502TFBP">
    <property type="taxonomic scope" value="Eukaryota"/>
</dbReference>
<protein>
    <submittedName>
        <fullName evidence="2">Uncharacterized protein</fullName>
    </submittedName>
</protein>
<name>H2ZLF7_CIOSA</name>
<dbReference type="Proteomes" id="UP000007875">
    <property type="component" value="Unassembled WGS sequence"/>
</dbReference>
<feature type="compositionally biased region" description="Basic and acidic residues" evidence="1">
    <location>
        <begin position="86"/>
        <end position="103"/>
    </location>
</feature>